<feature type="coiled-coil region" evidence="1">
    <location>
        <begin position="11"/>
        <end position="83"/>
    </location>
</feature>
<evidence type="ECO:0000313" key="3">
    <source>
        <dbReference type="Proteomes" id="UP001434883"/>
    </source>
</evidence>
<dbReference type="Gene3D" id="1.20.58.60">
    <property type="match status" value="1"/>
</dbReference>
<dbReference type="Proteomes" id="UP001434883">
    <property type="component" value="Unassembled WGS sequence"/>
</dbReference>
<reference evidence="2 3" key="1">
    <citation type="submission" date="2021-06" db="EMBL/GenBank/DDBJ databases">
        <authorList>
            <person name="Palmer J.M."/>
        </authorList>
    </citation>
    <scope>NUCLEOTIDE SEQUENCE [LARGE SCALE GENOMIC DNA]</scope>
    <source>
        <strain evidence="2 3">XC_2019</strain>
        <tissue evidence="2">Muscle</tissue>
    </source>
</reference>
<accession>A0ABV0S8G1</accession>
<name>A0ABV0S8G1_9TELE</name>
<dbReference type="PANTHER" id="PTHR23169:SF7">
    <property type="entry name" value="ENVOPLAKIN"/>
    <property type="match status" value="1"/>
</dbReference>
<proteinExistence type="predicted"/>
<protein>
    <submittedName>
        <fullName evidence="2">Uncharacterized protein</fullName>
    </submittedName>
</protein>
<organism evidence="2 3">
    <name type="scientific">Xenoophorus captivus</name>
    <dbReference type="NCBI Taxonomy" id="1517983"/>
    <lineage>
        <taxon>Eukaryota</taxon>
        <taxon>Metazoa</taxon>
        <taxon>Chordata</taxon>
        <taxon>Craniata</taxon>
        <taxon>Vertebrata</taxon>
        <taxon>Euteleostomi</taxon>
        <taxon>Actinopterygii</taxon>
        <taxon>Neopterygii</taxon>
        <taxon>Teleostei</taxon>
        <taxon>Neoteleostei</taxon>
        <taxon>Acanthomorphata</taxon>
        <taxon>Ovalentaria</taxon>
        <taxon>Atherinomorphae</taxon>
        <taxon>Cyprinodontiformes</taxon>
        <taxon>Goodeidae</taxon>
        <taxon>Xenoophorus</taxon>
    </lineage>
</organism>
<sequence>PVSSAPPDPKVATLSLQLDQLDTDLANTEQSMLSQLRTPVSRSDPAGDLAKKLKAQEQAAEALKALEQQIQTAQADLQPLLSTNPSSTSSGLPFKLSAASSKYDILAALVDLYNKKANASLSLVGQIQKMDSLVSGFQRNLSEDDLISDIPNAIQIHTEAIQRQQRSVGGVQEDMIKLNQDLETTEKLCSSLQQGYQEYCPDIQRQRKDVKQLEGRYANVTNQLKERVMKGLRQKEDDIGRVTVLSQDLQILLNVYEANAHKYNSTLEDVGMTLPKRVQMLTLADAIGKEEKQLVNRYAEATAENIQRQRHMVLARNLICQ</sequence>
<keyword evidence="3" id="KW-1185">Reference proteome</keyword>
<feature type="non-terminal residue" evidence="2">
    <location>
        <position position="1"/>
    </location>
</feature>
<feature type="non-terminal residue" evidence="2">
    <location>
        <position position="321"/>
    </location>
</feature>
<dbReference type="PANTHER" id="PTHR23169">
    <property type="entry name" value="ENVOPLAKIN"/>
    <property type="match status" value="1"/>
</dbReference>
<gene>
    <name evidence="2" type="ORF">XENOCAPTIV_012099</name>
</gene>
<keyword evidence="1" id="KW-0175">Coiled coil</keyword>
<evidence type="ECO:0000256" key="1">
    <source>
        <dbReference type="SAM" id="Coils"/>
    </source>
</evidence>
<comment type="caution">
    <text evidence="2">The sequence shown here is derived from an EMBL/GenBank/DDBJ whole genome shotgun (WGS) entry which is preliminary data.</text>
</comment>
<dbReference type="InterPro" id="IPR043197">
    <property type="entry name" value="Plakin"/>
</dbReference>
<dbReference type="EMBL" id="JAHRIN010069783">
    <property type="protein sequence ID" value="MEQ2216186.1"/>
    <property type="molecule type" value="Genomic_DNA"/>
</dbReference>
<evidence type="ECO:0000313" key="2">
    <source>
        <dbReference type="EMBL" id="MEQ2216186.1"/>
    </source>
</evidence>